<evidence type="ECO:0000259" key="6">
    <source>
        <dbReference type="Pfam" id="PF04577"/>
    </source>
</evidence>
<dbReference type="PANTHER" id="PTHR20961">
    <property type="entry name" value="GLYCOSYLTRANSFERASE"/>
    <property type="match status" value="1"/>
</dbReference>
<evidence type="ECO:0000256" key="4">
    <source>
        <dbReference type="SAM" id="MobiDB-lite"/>
    </source>
</evidence>
<evidence type="ECO:0000256" key="3">
    <source>
        <dbReference type="ARBA" id="ARBA00023180"/>
    </source>
</evidence>
<name>A0AAD5E0R0_9CHLO</name>
<accession>A0AAD5E0R0</accession>
<keyword evidence="1" id="KW-0328">Glycosyltransferase</keyword>
<evidence type="ECO:0000256" key="1">
    <source>
        <dbReference type="ARBA" id="ARBA00022676"/>
    </source>
</evidence>
<keyword evidence="5" id="KW-0812">Transmembrane</keyword>
<feature type="transmembrane region" description="Helical" evidence="5">
    <location>
        <begin position="20"/>
        <end position="39"/>
    </location>
</feature>
<evidence type="ECO:0000256" key="2">
    <source>
        <dbReference type="ARBA" id="ARBA00022679"/>
    </source>
</evidence>
<dbReference type="InterPro" id="IPR007657">
    <property type="entry name" value="Glycosyltransferase_61"/>
</dbReference>
<protein>
    <recommendedName>
        <fullName evidence="6">Glycosyltransferase 61 catalytic domain-containing protein</fullName>
    </recommendedName>
</protein>
<dbReference type="AlphaFoldDB" id="A0AAD5E0R0"/>
<feature type="domain" description="Glycosyltransferase 61 catalytic" evidence="6">
    <location>
        <begin position="507"/>
        <end position="618"/>
    </location>
</feature>
<dbReference type="Pfam" id="PF04577">
    <property type="entry name" value="Glyco_transf_61"/>
    <property type="match status" value="1"/>
</dbReference>
<keyword evidence="5" id="KW-0472">Membrane</keyword>
<evidence type="ECO:0000313" key="8">
    <source>
        <dbReference type="Proteomes" id="UP001205105"/>
    </source>
</evidence>
<dbReference type="GO" id="GO:0016763">
    <property type="term" value="F:pentosyltransferase activity"/>
    <property type="evidence" value="ECO:0007669"/>
    <property type="project" value="UniProtKB-ARBA"/>
</dbReference>
<dbReference type="GO" id="GO:0005794">
    <property type="term" value="C:Golgi apparatus"/>
    <property type="evidence" value="ECO:0007669"/>
    <property type="project" value="UniProtKB-ARBA"/>
</dbReference>
<proteinExistence type="predicted"/>
<comment type="caution">
    <text evidence="7">The sequence shown here is derived from an EMBL/GenBank/DDBJ whole genome shotgun (WGS) entry which is preliminary data.</text>
</comment>
<feature type="region of interest" description="Disordered" evidence="4">
    <location>
        <begin position="395"/>
        <end position="416"/>
    </location>
</feature>
<evidence type="ECO:0000313" key="7">
    <source>
        <dbReference type="EMBL" id="KAI7846398.1"/>
    </source>
</evidence>
<keyword evidence="3" id="KW-0325">Glycoprotein</keyword>
<organism evidence="7 8">
    <name type="scientific">Chlorella ohadii</name>
    <dbReference type="NCBI Taxonomy" id="2649997"/>
    <lineage>
        <taxon>Eukaryota</taxon>
        <taxon>Viridiplantae</taxon>
        <taxon>Chlorophyta</taxon>
        <taxon>core chlorophytes</taxon>
        <taxon>Trebouxiophyceae</taxon>
        <taxon>Chlorellales</taxon>
        <taxon>Chlorellaceae</taxon>
        <taxon>Chlorella clade</taxon>
        <taxon>Chlorella</taxon>
    </lineage>
</organism>
<dbReference type="EMBL" id="JADXDR010000003">
    <property type="protein sequence ID" value="KAI7846398.1"/>
    <property type="molecule type" value="Genomic_DNA"/>
</dbReference>
<keyword evidence="5" id="KW-1133">Transmembrane helix</keyword>
<sequence>MRPPPRRRHGNNSRRWEEAATLLVVCAGLLLLFLGYRAFHRRAAERADALQQLRAAKAGLAGGAGGITGGGSGLGGIGRRGGLIEISGLERPGGSGGAHLDALQQADGAAQEDGLRAGSAGTDGGAALAAATGSGQAPPELLRFCEEHFGLEWVRRWGAAAQQVCSATRQLAADAGAAVGSSGASTVTCRRISDTHLPPKSAPHVLCDATNLRLEPAKLRRARCPAHRPGYLCLSPTYHHYQKGAWAVNCSWPGFRLEDFSKDHQQDIFGSMLFEGGGTEGAGSGAAAGAGGGAGSGAAAGAGGGAAFEAAAGQGQVQIEELPTLVVTRETKEHANVFHTFTDLLNTYITLQVMGWEDRPRQVLVLDAHPPGPLDLLWPVAAAGGGSDALAAIQRAQAAGSQQQQQQQHGGAVHPWDVPLPAGGSGSWGGTGGRLLVRRVAGFKGPILFRHAAFVPPGYASLLFAHLYEPASCPLPTTLFAGFRRFMLGSFGLHSGGSGRAAAGAAAGLDEAAAAAATDSNQQPLVVRLISRRPGPGKARMARQIGNEDELLSALRALSSDSSSADGSEVGPLAVSLLDFAGLPLDQQLAAVAGTDILIGMHGAALTYAFLLSPHAALVELWPQADGIWRCYENAAQWAGALYRRVANSDPARHRQTTSGDVTEIDAAALAAAVHNLEGVLKADLVDGTLSIYHIKEATIDTPLQATLELPKTTTDLSLELSGVAGAILGPGFAFSKFGARLSGATRLSAAHKRDFSAKAVALSLTGTSEAVLEGELGSVDLLASGTTKASRPFVHGLPTEQRQCGGQCSVVAGNPVTTRPCNKVARLPSPPATPRWTCGVILMEPTDPGCSWTSGNRRRSLTQTVVISGPGTRSITTSNSRSTIVSSGGSTTAVAFERVACSVGADQLVVQLK</sequence>
<evidence type="ECO:0000256" key="5">
    <source>
        <dbReference type="SAM" id="Phobius"/>
    </source>
</evidence>
<reference evidence="7" key="1">
    <citation type="submission" date="2020-11" db="EMBL/GenBank/DDBJ databases">
        <title>Chlorella ohadii genome sequencing and assembly.</title>
        <authorList>
            <person name="Murik O."/>
            <person name="Treves H."/>
            <person name="Kedem I."/>
            <person name="Shotland Y."/>
            <person name="Kaplan A."/>
        </authorList>
    </citation>
    <scope>NUCLEOTIDE SEQUENCE</scope>
    <source>
        <strain evidence="7">1</strain>
    </source>
</reference>
<dbReference type="InterPro" id="IPR049625">
    <property type="entry name" value="Glyco_transf_61_cat"/>
</dbReference>
<dbReference type="Proteomes" id="UP001205105">
    <property type="component" value="Unassembled WGS sequence"/>
</dbReference>
<gene>
    <name evidence="7" type="ORF">COHA_000109</name>
</gene>
<keyword evidence="8" id="KW-1185">Reference proteome</keyword>
<keyword evidence="2" id="KW-0808">Transferase</keyword>
<feature type="compositionally biased region" description="Low complexity" evidence="4">
    <location>
        <begin position="395"/>
        <end position="412"/>
    </location>
</feature>